<evidence type="ECO:0000259" key="1">
    <source>
        <dbReference type="Pfam" id="PF08823"/>
    </source>
</evidence>
<dbReference type="Pfam" id="PF06267">
    <property type="entry name" value="DUF1028"/>
    <property type="match status" value="1"/>
</dbReference>
<dbReference type="Pfam" id="PF08823">
    <property type="entry name" value="PG_binding_2"/>
    <property type="match status" value="1"/>
</dbReference>
<dbReference type="PANTHER" id="PTHR39328">
    <property type="entry name" value="BLL2871 PROTEIN"/>
    <property type="match status" value="1"/>
</dbReference>
<keyword evidence="3" id="KW-1185">Reference proteome</keyword>
<sequence>MTFSIVARQGGSVGVAVASKFIAVGAVVPQTRLGVGAVATQSFARVAYREEVLALLDQGVSPADALARTTAADEDRDRRQLGAVSAEGQATFTGAGCMDWAGGVTGELAEDGGTTRYAIQGNILVGEQVVLEMERAFRAGAGRPLAHRLVEALLAGDAAGGDARGRQGAAVVVATPGAGYDHAGTEVDLRVDDHPQAPTELARLLDLNDLYFSGPEDVVPLEGDVADEVATRLRTLGYDAPQVEAALGEWAGVENYEMRLVPGGIDTKVLQRLRDLTA</sequence>
<reference evidence="2 3" key="1">
    <citation type="submission" date="2019-06" db="EMBL/GenBank/DDBJ databases">
        <title>Sequencing the genomes of 1000 actinobacteria strains.</title>
        <authorList>
            <person name="Klenk H.-P."/>
        </authorList>
    </citation>
    <scope>NUCLEOTIDE SEQUENCE [LARGE SCALE GENOMIC DNA]</scope>
    <source>
        <strain evidence="2 3">DSM 18607</strain>
    </source>
</reference>
<dbReference type="EMBL" id="VFMN01000001">
    <property type="protein sequence ID" value="TQJ10635.1"/>
    <property type="molecule type" value="Genomic_DNA"/>
</dbReference>
<keyword evidence="2" id="KW-0378">Hydrolase</keyword>
<dbReference type="InterPro" id="IPR010430">
    <property type="entry name" value="DUF1028"/>
</dbReference>
<proteinExistence type="predicted"/>
<dbReference type="Gene3D" id="3.60.20.10">
    <property type="entry name" value="Glutamine Phosphoribosylpyrophosphate, subunit 1, domain 1"/>
    <property type="match status" value="1"/>
</dbReference>
<dbReference type="Proteomes" id="UP000317893">
    <property type="component" value="Unassembled WGS sequence"/>
</dbReference>
<dbReference type="RefSeq" id="WP_141849831.1">
    <property type="nucleotide sequence ID" value="NZ_BAAAPR010000012.1"/>
</dbReference>
<name>A0A542E5M0_9MICO</name>
<dbReference type="InterPro" id="IPR014927">
    <property type="entry name" value="PG-bd_2"/>
</dbReference>
<dbReference type="PANTHER" id="PTHR39328:SF1">
    <property type="entry name" value="BLL2871 PROTEIN"/>
    <property type="match status" value="1"/>
</dbReference>
<evidence type="ECO:0000313" key="2">
    <source>
        <dbReference type="EMBL" id="TQJ10635.1"/>
    </source>
</evidence>
<gene>
    <name evidence="2" type="ORF">FB458_3764</name>
</gene>
<dbReference type="OrthoDB" id="9790012at2"/>
<feature type="domain" description="Putative peptidoglycan binding" evidence="1">
    <location>
        <begin position="215"/>
        <end position="271"/>
    </location>
</feature>
<dbReference type="SUPFAM" id="SSF56235">
    <property type="entry name" value="N-terminal nucleophile aminohydrolases (Ntn hydrolases)"/>
    <property type="match status" value="1"/>
</dbReference>
<comment type="caution">
    <text evidence="2">The sequence shown here is derived from an EMBL/GenBank/DDBJ whole genome shotgun (WGS) entry which is preliminary data.</text>
</comment>
<dbReference type="AlphaFoldDB" id="A0A542E5M0"/>
<accession>A0A542E5M0</accession>
<protein>
    <submittedName>
        <fullName evidence="2">Putative Ntn-hydrolase superfamily protein</fullName>
    </submittedName>
</protein>
<organism evidence="2 3">
    <name type="scientific">Lapillicoccus jejuensis</name>
    <dbReference type="NCBI Taxonomy" id="402171"/>
    <lineage>
        <taxon>Bacteria</taxon>
        <taxon>Bacillati</taxon>
        <taxon>Actinomycetota</taxon>
        <taxon>Actinomycetes</taxon>
        <taxon>Micrococcales</taxon>
        <taxon>Intrasporangiaceae</taxon>
        <taxon>Lapillicoccus</taxon>
    </lineage>
</organism>
<dbReference type="GO" id="GO:0016787">
    <property type="term" value="F:hydrolase activity"/>
    <property type="evidence" value="ECO:0007669"/>
    <property type="project" value="UniProtKB-KW"/>
</dbReference>
<dbReference type="InterPro" id="IPR029055">
    <property type="entry name" value="Ntn_hydrolases_N"/>
</dbReference>
<evidence type="ECO:0000313" key="3">
    <source>
        <dbReference type="Proteomes" id="UP000317893"/>
    </source>
</evidence>